<feature type="compositionally biased region" description="Basic residues" evidence="1">
    <location>
        <begin position="252"/>
        <end position="262"/>
    </location>
</feature>
<evidence type="ECO:0000313" key="3">
    <source>
        <dbReference type="Proteomes" id="UP000288805"/>
    </source>
</evidence>
<feature type="region of interest" description="Disordered" evidence="1">
    <location>
        <begin position="252"/>
        <end position="277"/>
    </location>
</feature>
<feature type="compositionally biased region" description="Polar residues" evidence="1">
    <location>
        <begin position="267"/>
        <end position="277"/>
    </location>
</feature>
<dbReference type="Proteomes" id="UP000288805">
    <property type="component" value="Unassembled WGS sequence"/>
</dbReference>
<protein>
    <submittedName>
        <fullName evidence="2">Uncharacterized protein</fullName>
    </submittedName>
</protein>
<gene>
    <name evidence="2" type="ORF">CK203_010862</name>
</gene>
<dbReference type="PANTHER" id="PTHR34778">
    <property type="entry name" value="OS02G0580700 PROTEIN"/>
    <property type="match status" value="1"/>
</dbReference>
<sequence>MFPLQTTEAETTSLRQRSRIEELEAQLHEAEDIIADLRVELKETKGELQKMRNKEVQPLNGQLPKVDATSPENGTYNDRLNTTELMSASPSDSGFEILPTSDIKDTPMHQRVLDNMGCNTTRQTESSSDSHLDNYYADNPDLAPIIMRSKEPELYRNGRTQRIRALESNLLNGELPHEDTADQYSLIKNESVIEADGKGEGLHTVPSFKAKNMDRMKNLAELEDGKQLSGSSNEDQPVKVIWRLRRRRTRYGTRKTTSRKPFPHQLMKSSQPSPVLSHCKTYSDSVTDRLKSGEGACTVSSPKGDDMDYVKNYTELGQKMQHNGICYKDQAIKSTYRRYTKRDVRYSAAFEPSCRSPLDQLTESSQPSCFLSHCNTNSCSVSSNVKSGEEQLQIAENEAKMKPPTRLNPGLTLIKTDIDPISGSVNVTLSVKDVNKSGAVQIAANDDTELADEHMSVKKEGDAAGSSRLLSCKLNLEMVDAQSVNSDSIDTNASEAANGSPSQGDNNRLLKYTFQRKRKKESLNNPDENSSPEKSTIKRRAMRKQNGAPEGQKSNLINQSSRDSRRLAQVARQVGDPFPFSGLSNVPGTFHLSCSIGGYGNITWEKNWILSCFLLPVACCKGCLPLPFATDSCCLPSALEPCFHLCYSY</sequence>
<feature type="region of interest" description="Disordered" evidence="1">
    <location>
        <begin position="49"/>
        <end position="74"/>
    </location>
</feature>
<evidence type="ECO:0000313" key="2">
    <source>
        <dbReference type="EMBL" id="RVX08925.1"/>
    </source>
</evidence>
<dbReference type="EMBL" id="QGNW01000040">
    <property type="protein sequence ID" value="RVX08925.1"/>
    <property type="molecule type" value="Genomic_DNA"/>
</dbReference>
<dbReference type="AlphaFoldDB" id="A0A438JJ04"/>
<dbReference type="PANTHER" id="PTHR34778:SF6">
    <property type="entry name" value="SHUGOSHIN C-TERMINAL DOMAIN-CONTAINING PROTEIN"/>
    <property type="match status" value="1"/>
</dbReference>
<reference evidence="2 3" key="1">
    <citation type="journal article" date="2018" name="PLoS Genet.">
        <title>Population sequencing reveals clonal diversity and ancestral inbreeding in the grapevine cultivar Chardonnay.</title>
        <authorList>
            <person name="Roach M.J."/>
            <person name="Johnson D.L."/>
            <person name="Bohlmann J."/>
            <person name="van Vuuren H.J."/>
            <person name="Jones S.J."/>
            <person name="Pretorius I.S."/>
            <person name="Schmidt S.A."/>
            <person name="Borneman A.R."/>
        </authorList>
    </citation>
    <scope>NUCLEOTIDE SEQUENCE [LARGE SCALE GENOMIC DNA]</scope>
    <source>
        <strain evidence="3">cv. Chardonnay</strain>
        <tissue evidence="2">Leaf</tissue>
    </source>
</reference>
<proteinExistence type="predicted"/>
<evidence type="ECO:0000256" key="1">
    <source>
        <dbReference type="SAM" id="MobiDB-lite"/>
    </source>
</evidence>
<accession>A0A438JJ04</accession>
<organism evidence="2 3">
    <name type="scientific">Vitis vinifera</name>
    <name type="common">Grape</name>
    <dbReference type="NCBI Taxonomy" id="29760"/>
    <lineage>
        <taxon>Eukaryota</taxon>
        <taxon>Viridiplantae</taxon>
        <taxon>Streptophyta</taxon>
        <taxon>Embryophyta</taxon>
        <taxon>Tracheophyta</taxon>
        <taxon>Spermatophyta</taxon>
        <taxon>Magnoliopsida</taxon>
        <taxon>eudicotyledons</taxon>
        <taxon>Gunneridae</taxon>
        <taxon>Pentapetalae</taxon>
        <taxon>rosids</taxon>
        <taxon>Vitales</taxon>
        <taxon>Vitaceae</taxon>
        <taxon>Viteae</taxon>
        <taxon>Vitis</taxon>
    </lineage>
</organism>
<name>A0A438JJ04_VITVI</name>
<feature type="compositionally biased region" description="Polar residues" evidence="1">
    <location>
        <begin position="552"/>
        <end position="561"/>
    </location>
</feature>
<feature type="region of interest" description="Disordered" evidence="1">
    <location>
        <begin position="517"/>
        <end position="562"/>
    </location>
</feature>
<feature type="compositionally biased region" description="Polar residues" evidence="1">
    <location>
        <begin position="523"/>
        <end position="534"/>
    </location>
</feature>
<comment type="caution">
    <text evidence="2">The sequence shown here is derived from an EMBL/GenBank/DDBJ whole genome shotgun (WGS) entry which is preliminary data.</text>
</comment>